<feature type="domain" description="GAG-pre-integrase" evidence="3">
    <location>
        <begin position="196"/>
        <end position="258"/>
    </location>
</feature>
<dbReference type="Gene3D" id="3.40.395.10">
    <property type="entry name" value="Adenoviral Proteinase, Chain A"/>
    <property type="match status" value="1"/>
</dbReference>
<dbReference type="InterPro" id="IPR025724">
    <property type="entry name" value="GAG-pre-integrase_dom"/>
</dbReference>
<dbReference type="PANTHER" id="PTHR11439">
    <property type="entry name" value="GAG-POL-RELATED RETROTRANSPOSON"/>
    <property type="match status" value="1"/>
</dbReference>
<dbReference type="InterPro" id="IPR057670">
    <property type="entry name" value="SH3_retrovirus"/>
</dbReference>
<feature type="region of interest" description="Disordered" evidence="1">
    <location>
        <begin position="44"/>
        <end position="64"/>
    </location>
</feature>
<evidence type="ECO:0000313" key="5">
    <source>
        <dbReference type="EMBL" id="RVW25108.1"/>
    </source>
</evidence>
<accession>A0A438CPJ7</accession>
<evidence type="ECO:0000259" key="4">
    <source>
        <dbReference type="Pfam" id="PF25597"/>
    </source>
</evidence>
<dbReference type="Pfam" id="PF25597">
    <property type="entry name" value="SH3_retrovirus"/>
    <property type="match status" value="1"/>
</dbReference>
<dbReference type="InterPro" id="IPR013103">
    <property type="entry name" value="RVT_2"/>
</dbReference>
<feature type="domain" description="Retroviral polymerase SH3-like" evidence="4">
    <location>
        <begin position="317"/>
        <end position="351"/>
    </location>
</feature>
<reference evidence="5 6" key="1">
    <citation type="journal article" date="2018" name="PLoS Genet.">
        <title>Population sequencing reveals clonal diversity and ancestral inbreeding in the grapevine cultivar Chardonnay.</title>
        <authorList>
            <person name="Roach M.J."/>
            <person name="Johnson D.L."/>
            <person name="Bohlmann J."/>
            <person name="van Vuuren H.J."/>
            <person name="Jones S.J."/>
            <person name="Pretorius I.S."/>
            <person name="Schmidt S.A."/>
            <person name="Borneman A.R."/>
        </authorList>
    </citation>
    <scope>NUCLEOTIDE SEQUENCE [LARGE SCALE GENOMIC DNA]</scope>
    <source>
        <strain evidence="6">cv. Chardonnay</strain>
        <tissue evidence="5">Leaf</tissue>
    </source>
</reference>
<dbReference type="Pfam" id="PF13976">
    <property type="entry name" value="gag_pre-integrs"/>
    <property type="match status" value="1"/>
</dbReference>
<dbReference type="SUPFAM" id="SSF54001">
    <property type="entry name" value="Cysteine proteinases"/>
    <property type="match status" value="1"/>
</dbReference>
<evidence type="ECO:0000256" key="1">
    <source>
        <dbReference type="SAM" id="MobiDB-lite"/>
    </source>
</evidence>
<dbReference type="InterPro" id="IPR036397">
    <property type="entry name" value="RNaseH_sf"/>
</dbReference>
<comment type="caution">
    <text evidence="5">The sequence shown here is derived from an EMBL/GenBank/DDBJ whole genome shotgun (WGS) entry which is preliminary data.</text>
</comment>
<dbReference type="CDD" id="cd09272">
    <property type="entry name" value="RNase_HI_RT_Ty1"/>
    <property type="match status" value="1"/>
</dbReference>
<evidence type="ECO:0000259" key="3">
    <source>
        <dbReference type="Pfam" id="PF13976"/>
    </source>
</evidence>
<dbReference type="GO" id="GO:0003676">
    <property type="term" value="F:nucleic acid binding"/>
    <property type="evidence" value="ECO:0007669"/>
    <property type="project" value="InterPro"/>
</dbReference>
<dbReference type="AlphaFoldDB" id="A0A438CPJ7"/>
<dbReference type="EMBL" id="QGNW01002134">
    <property type="protein sequence ID" value="RVW25108.1"/>
    <property type="molecule type" value="Genomic_DNA"/>
</dbReference>
<protein>
    <submittedName>
        <fullName evidence="5">Retrovirus-related Pol polyprotein from transposon TNT 1-94</fullName>
    </submittedName>
</protein>
<dbReference type="PANTHER" id="PTHR11439:SF483">
    <property type="entry name" value="PEPTIDE SYNTHASE GLIP-LIKE, PUTATIVE (AFU_ORTHOLOGUE AFUA_3G12920)-RELATED"/>
    <property type="match status" value="1"/>
</dbReference>
<dbReference type="Proteomes" id="UP000288805">
    <property type="component" value="Unassembled WGS sequence"/>
</dbReference>
<evidence type="ECO:0000313" key="6">
    <source>
        <dbReference type="Proteomes" id="UP000288805"/>
    </source>
</evidence>
<gene>
    <name evidence="5" type="primary">POLX_1244</name>
    <name evidence="5" type="ORF">CK203_112535</name>
</gene>
<dbReference type="InterPro" id="IPR038765">
    <property type="entry name" value="Papain-like_cys_pep_sf"/>
</dbReference>
<proteinExistence type="predicted"/>
<sequence>MSGNVAAAPPFRNCWTHFGALPGAQIMYTISHFEAWEVRSPTLQTLGGNEDDSETSGSGSALNLETRGKGHFKMQCKSPKKNNEDDSANAITEEVHDALLLVIDSPLDDWVLDSGASFHTTPYREIIQNYVAGDFGKVYLADGSALDVVVWETSGYRCPMGVFGYWRRTCNTICWCTWKVTKGARVLARGKKISTLYMTSCPRDTIAVADASTDTSLWHRRLGHMSEKGMKMLLSKGKLPELKSIDFDMCENCILGKQKKGIRMEKTILGTPQQNGVAECMNRTLNERARIPMEFRLPEEVWSGKEVKFSHLKVFGCVSYVHIDSDALSKLDGKLKICFFIGYGDEKFGYRSTVVSDVIEIDQKKFEFVNLDELTESTVQKGDEEDKENVNSQVDLSTLVAEVRRSPRNIKPPQRYSPVLNYLLLTNGGEPECYDEALQDENSSNRKEGFAQQVDVKTSFLHGDLEEDLFMIQPEGFIVQGQENLVCKLRKSLYVLKQAPRQWYKKFDSFMHRIGFKRCEADHWSDIEKINNLKKQLSKQFAMKDLGAAKQILAKLVSTPLGSHFKLSKEQSSKTEEERNHMSKVPYASAIGSLMYAMVCSRPDIAHAMGVVSRFMSASLKLQGYVDADFAGDIDSRKSTIGFVFTLGGIAISWASNLQKIVTLSTTEAEYVAATKAGKGMIWLHVFLDELVIARFDPYLYPLDVSYQNVNEAKVVLWLVGYKKEMVDVDLKMFRFVMLNVPCQQNDNDCGVFIMKFMDNWSNGGLSKSIDVSIPLRLQGFYRFSFETPTFNAIAAISWLQRERRLPLGHRASALLSHLSPVRRGLTSVFSLPGGISEVQAEVCPEEVTILEPIFPTLVRAFYSRVTYGHGGPIISTIREAIKMMCGLVDAQGMGKPSAHSLTIDVGYLMMMHMMVCCESFTCVFPYDRFLTRVFKDAGVDLSREQDFEAPSSYDTYVEQSLGRMKFEKALDGSWIRRAE</sequence>
<dbReference type="InterPro" id="IPR012337">
    <property type="entry name" value="RNaseH-like_sf"/>
</dbReference>
<evidence type="ECO:0000259" key="2">
    <source>
        <dbReference type="Pfam" id="PF07727"/>
    </source>
</evidence>
<organism evidence="5 6">
    <name type="scientific">Vitis vinifera</name>
    <name type="common">Grape</name>
    <dbReference type="NCBI Taxonomy" id="29760"/>
    <lineage>
        <taxon>Eukaryota</taxon>
        <taxon>Viridiplantae</taxon>
        <taxon>Streptophyta</taxon>
        <taxon>Embryophyta</taxon>
        <taxon>Tracheophyta</taxon>
        <taxon>Spermatophyta</taxon>
        <taxon>Magnoliopsida</taxon>
        <taxon>eudicotyledons</taxon>
        <taxon>Gunneridae</taxon>
        <taxon>Pentapetalae</taxon>
        <taxon>rosids</taxon>
        <taxon>Vitales</taxon>
        <taxon>Vitaceae</taxon>
        <taxon>Viteae</taxon>
        <taxon>Vitis</taxon>
    </lineage>
</organism>
<dbReference type="SUPFAM" id="SSF53098">
    <property type="entry name" value="Ribonuclease H-like"/>
    <property type="match status" value="1"/>
</dbReference>
<dbReference type="Gene3D" id="3.30.420.10">
    <property type="entry name" value="Ribonuclease H-like superfamily/Ribonuclease H"/>
    <property type="match status" value="1"/>
</dbReference>
<feature type="domain" description="Reverse transcriptase Ty1/copia-type" evidence="2">
    <location>
        <begin position="450"/>
        <end position="522"/>
    </location>
</feature>
<dbReference type="Pfam" id="PF07727">
    <property type="entry name" value="RVT_2"/>
    <property type="match status" value="1"/>
</dbReference>
<name>A0A438CPJ7_VITVI</name>